<evidence type="ECO:0000313" key="3">
    <source>
        <dbReference type="Proteomes" id="UP000324800"/>
    </source>
</evidence>
<feature type="region of interest" description="Disordered" evidence="1">
    <location>
        <begin position="66"/>
        <end position="96"/>
    </location>
</feature>
<name>A0A5J4UVR7_9EUKA</name>
<reference evidence="2 3" key="1">
    <citation type="submission" date="2019-03" db="EMBL/GenBank/DDBJ databases">
        <title>Single cell metagenomics reveals metabolic interactions within the superorganism composed of flagellate Streblomastix strix and complex community of Bacteroidetes bacteria on its surface.</title>
        <authorList>
            <person name="Treitli S.C."/>
            <person name="Kolisko M."/>
            <person name="Husnik F."/>
            <person name="Keeling P."/>
            <person name="Hampl V."/>
        </authorList>
    </citation>
    <scope>NUCLEOTIDE SEQUENCE [LARGE SCALE GENOMIC DNA]</scope>
    <source>
        <strain evidence="2">ST1C</strain>
    </source>
</reference>
<gene>
    <name evidence="2" type="ORF">EZS28_029698</name>
</gene>
<accession>A0A5J4UVR7</accession>
<proteinExistence type="predicted"/>
<sequence>MQGKHDNSTNKHDKTRKLIENAVIFSNTSRVQQSDFEITTPTTLEGRSISGFCRHVINENCRFYRRTGPGTEEAGYATRNGSDQEQIRDNITRTDS</sequence>
<evidence type="ECO:0000313" key="2">
    <source>
        <dbReference type="EMBL" id="KAA6374776.1"/>
    </source>
</evidence>
<evidence type="ECO:0000256" key="1">
    <source>
        <dbReference type="SAM" id="MobiDB-lite"/>
    </source>
</evidence>
<protein>
    <submittedName>
        <fullName evidence="2">Uncharacterized protein</fullName>
    </submittedName>
</protein>
<dbReference type="AlphaFoldDB" id="A0A5J4UVR7"/>
<comment type="caution">
    <text evidence="2">The sequence shown here is derived from an EMBL/GenBank/DDBJ whole genome shotgun (WGS) entry which is preliminary data.</text>
</comment>
<organism evidence="2 3">
    <name type="scientific">Streblomastix strix</name>
    <dbReference type="NCBI Taxonomy" id="222440"/>
    <lineage>
        <taxon>Eukaryota</taxon>
        <taxon>Metamonada</taxon>
        <taxon>Preaxostyla</taxon>
        <taxon>Oxymonadida</taxon>
        <taxon>Streblomastigidae</taxon>
        <taxon>Streblomastix</taxon>
    </lineage>
</organism>
<dbReference type="EMBL" id="SNRW01011724">
    <property type="protein sequence ID" value="KAA6374776.1"/>
    <property type="molecule type" value="Genomic_DNA"/>
</dbReference>
<dbReference type="Proteomes" id="UP000324800">
    <property type="component" value="Unassembled WGS sequence"/>
</dbReference>
<feature type="compositionally biased region" description="Basic and acidic residues" evidence="1">
    <location>
        <begin position="85"/>
        <end position="96"/>
    </location>
</feature>